<protein>
    <submittedName>
        <fullName evidence="2">Uncharacterized protein</fullName>
    </submittedName>
</protein>
<feature type="compositionally biased region" description="Basic residues" evidence="1">
    <location>
        <begin position="34"/>
        <end position="43"/>
    </location>
</feature>
<evidence type="ECO:0000313" key="3">
    <source>
        <dbReference type="Proteomes" id="UP000076532"/>
    </source>
</evidence>
<proteinExistence type="predicted"/>
<name>A0A166IK10_9AGAM</name>
<feature type="compositionally biased region" description="Gly residues" evidence="1">
    <location>
        <begin position="44"/>
        <end position="57"/>
    </location>
</feature>
<keyword evidence="3" id="KW-1185">Reference proteome</keyword>
<dbReference type="AlphaFoldDB" id="A0A166IK10"/>
<organism evidence="2 3">
    <name type="scientific">Athelia psychrophila</name>
    <dbReference type="NCBI Taxonomy" id="1759441"/>
    <lineage>
        <taxon>Eukaryota</taxon>
        <taxon>Fungi</taxon>
        <taxon>Dikarya</taxon>
        <taxon>Basidiomycota</taxon>
        <taxon>Agaricomycotina</taxon>
        <taxon>Agaricomycetes</taxon>
        <taxon>Agaricomycetidae</taxon>
        <taxon>Atheliales</taxon>
        <taxon>Atheliaceae</taxon>
        <taxon>Athelia</taxon>
    </lineage>
</organism>
<feature type="region of interest" description="Disordered" evidence="1">
    <location>
        <begin position="255"/>
        <end position="299"/>
    </location>
</feature>
<feature type="region of interest" description="Disordered" evidence="1">
    <location>
        <begin position="14"/>
        <end position="91"/>
    </location>
</feature>
<evidence type="ECO:0000256" key="1">
    <source>
        <dbReference type="SAM" id="MobiDB-lite"/>
    </source>
</evidence>
<feature type="compositionally biased region" description="Gly residues" evidence="1">
    <location>
        <begin position="261"/>
        <end position="273"/>
    </location>
</feature>
<gene>
    <name evidence="2" type="ORF">FIBSPDRAFT_892300</name>
</gene>
<reference evidence="2 3" key="1">
    <citation type="journal article" date="2016" name="Mol. Biol. Evol.">
        <title>Comparative Genomics of Early-Diverging Mushroom-Forming Fungi Provides Insights into the Origins of Lignocellulose Decay Capabilities.</title>
        <authorList>
            <person name="Nagy L.G."/>
            <person name="Riley R."/>
            <person name="Tritt A."/>
            <person name="Adam C."/>
            <person name="Daum C."/>
            <person name="Floudas D."/>
            <person name="Sun H."/>
            <person name="Yadav J.S."/>
            <person name="Pangilinan J."/>
            <person name="Larsson K.H."/>
            <person name="Matsuura K."/>
            <person name="Barry K."/>
            <person name="Labutti K."/>
            <person name="Kuo R."/>
            <person name="Ohm R.A."/>
            <person name="Bhattacharya S.S."/>
            <person name="Shirouzu T."/>
            <person name="Yoshinaga Y."/>
            <person name="Martin F.M."/>
            <person name="Grigoriev I.V."/>
            <person name="Hibbett D.S."/>
        </authorList>
    </citation>
    <scope>NUCLEOTIDE SEQUENCE [LARGE SCALE GENOMIC DNA]</scope>
    <source>
        <strain evidence="2 3">CBS 109695</strain>
    </source>
</reference>
<dbReference type="EMBL" id="KV417559">
    <property type="protein sequence ID" value="KZP19908.1"/>
    <property type="molecule type" value="Genomic_DNA"/>
</dbReference>
<accession>A0A166IK10</accession>
<feature type="region of interest" description="Disordered" evidence="1">
    <location>
        <begin position="320"/>
        <end position="345"/>
    </location>
</feature>
<evidence type="ECO:0000313" key="2">
    <source>
        <dbReference type="EMBL" id="KZP19908.1"/>
    </source>
</evidence>
<dbReference type="Proteomes" id="UP000076532">
    <property type="component" value="Unassembled WGS sequence"/>
</dbReference>
<feature type="compositionally biased region" description="Basic and acidic residues" evidence="1">
    <location>
        <begin position="274"/>
        <end position="285"/>
    </location>
</feature>
<sequence length="345" mass="36106">MVLERDEEQYKVLPTAHAKRRDWAPYAGKDARAIYRRRQRSRGRPGGGGGAIGGARSGGPQRRSHCVRGASREGGIKTAGKQPPRFESTKGAGTALAMAVVQGEGPAGAQMASMAKTPRVLGSCVRELAQAESAPGPEACARTNEVAKLEGFTAAARVAGAGYAFFAWPRPYARSLVGTAAAGRTCLRTRCRTATYAPYGAAIFSYARHVARRLLARALQILRRVPVPKPWAAVRRGALEGAGGASWLSGVSELGRASGQRGPGVTGEKGGASGRDDDARGREGENTWDGETGTSSAPSAFSSLLSLRLRLPAGAWAVSKRNTGSDEGTNAQQPGTRSLHSVVQD</sequence>